<name>A0ABP0P9E3_9DINO</name>
<accession>A0ABP0P9E3</accession>
<dbReference type="Proteomes" id="UP001642464">
    <property type="component" value="Unassembled WGS sequence"/>
</dbReference>
<evidence type="ECO:0000313" key="4">
    <source>
        <dbReference type="EMBL" id="CAK9072660.1"/>
    </source>
</evidence>
<dbReference type="Gene3D" id="2.60.120.230">
    <property type="match status" value="2"/>
</dbReference>
<keyword evidence="2" id="KW-0472">Membrane</keyword>
<keyword evidence="2" id="KW-0812">Transmembrane</keyword>
<dbReference type="InterPro" id="IPR015197">
    <property type="entry name" value="PngaseF_C"/>
</dbReference>
<dbReference type="InterPro" id="IPR053251">
    <property type="entry name" value="N-glycanase"/>
</dbReference>
<feature type="domain" description="Peptide-N-glycosidase F C-terminal" evidence="3">
    <location>
        <begin position="468"/>
        <end position="561"/>
    </location>
</feature>
<dbReference type="Pfam" id="PF09113">
    <property type="entry name" value="N-glycanase_C"/>
    <property type="match status" value="1"/>
</dbReference>
<sequence>MQSELELSILLDEDRIRRRKVAMSCGPLLMSFLLLTFIVPVAGVGLLQVDRQPKLRRAHKDSNLLLIEDAEDGKETVELLRFVTPYKTPMETVVDITPYSQLIHSLLQAPSVEFYVAIDTWVSNDTRKKLVYISNTSDSCSSVWSSQGNAWNVSLDLVQWPRTILEPIQPRATILLAESFPNPLMDIGQVKAHEGTLMGDLVTLNSGVALGPLATVYPCPSGADTLKKEALLGSYAQEAEQLVLEAKHLDANTSKNITARLEAEYLQDMVSDQMIDAKILTSKGQDLEILLSSNSSKLTKDLPVYLAPGSTVSDQPYISTVWFNMSLPFQPLGYIKEIYNDTHVLMNVTKHHCILSLNSSSLPGLQVPKDKYVIPTATKKLDMVVAVGIASGKKLREDHSNAKESLLLLNASYSDGKLSIKEKKPLGRIDSKALGRSELGETKVCVVQKNTQGHVFSRQFEPNLQVNERAILHLTITGHGWAATSESCGEYCHAIYHLHLNGQNFANVTQWRDDCYLNPGGPAQHGTWYESRNGWCPGSVEPGIYIDVTEHLDKTGRNEFSLNLTVWQNLTHRYALYTDISGFIQNDVAMLAVTANVLLYGSYAVTAVLTAPQAFSKAEAALRDGCSDPEKLKPPKVVHFLSDDFASSDEARKENEEQVIDTCPPSQVPFDFETRAPWYFYNHSKEILPGKPSGAKYLPVIDSRLVQINTRTVTGQVDSLKFQGDWQQLALRFRLMNPEFLEMDRWDRVGSVGVMIPKTLQNVQIRTSETSPTPSSSKYWRMST</sequence>
<dbReference type="InterPro" id="IPR014784">
    <property type="entry name" value="Cu2_ascorb_mOase-like_C"/>
</dbReference>
<keyword evidence="1" id="KW-1015">Disulfide bond</keyword>
<dbReference type="EMBL" id="CAXAMM010034335">
    <property type="protein sequence ID" value="CAK9072660.1"/>
    <property type="molecule type" value="Genomic_DNA"/>
</dbReference>
<dbReference type="PANTHER" id="PTHR39319">
    <property type="entry name" value="SI:DKEY-256H2.1"/>
    <property type="match status" value="1"/>
</dbReference>
<organism evidence="4 5">
    <name type="scientific">Durusdinium trenchii</name>
    <dbReference type="NCBI Taxonomy" id="1381693"/>
    <lineage>
        <taxon>Eukaryota</taxon>
        <taxon>Sar</taxon>
        <taxon>Alveolata</taxon>
        <taxon>Dinophyceae</taxon>
        <taxon>Suessiales</taxon>
        <taxon>Symbiodiniaceae</taxon>
        <taxon>Durusdinium</taxon>
    </lineage>
</organism>
<dbReference type="PANTHER" id="PTHR39319:SF1">
    <property type="entry name" value="SI:DKEY-256H2.1"/>
    <property type="match status" value="1"/>
</dbReference>
<dbReference type="InterPro" id="IPR008977">
    <property type="entry name" value="PHM/PNGase_F_dom_sf"/>
</dbReference>
<gene>
    <name evidence="4" type="ORF">SCF082_LOCUS35705</name>
</gene>
<protein>
    <submittedName>
        <fullName evidence="4">DNA gyrase subunit A</fullName>
    </submittedName>
</protein>
<comment type="caution">
    <text evidence="4">The sequence shown here is derived from an EMBL/GenBank/DDBJ whole genome shotgun (WGS) entry which is preliminary data.</text>
</comment>
<proteinExistence type="predicted"/>
<evidence type="ECO:0000313" key="5">
    <source>
        <dbReference type="Proteomes" id="UP001642464"/>
    </source>
</evidence>
<evidence type="ECO:0000259" key="3">
    <source>
        <dbReference type="Pfam" id="PF09113"/>
    </source>
</evidence>
<reference evidence="4 5" key="1">
    <citation type="submission" date="2024-02" db="EMBL/GenBank/DDBJ databases">
        <authorList>
            <person name="Chen Y."/>
            <person name="Shah S."/>
            <person name="Dougan E. K."/>
            <person name="Thang M."/>
            <person name="Chan C."/>
        </authorList>
    </citation>
    <scope>NUCLEOTIDE SEQUENCE [LARGE SCALE GENOMIC DNA]</scope>
</reference>
<feature type="transmembrane region" description="Helical" evidence="2">
    <location>
        <begin position="21"/>
        <end position="47"/>
    </location>
</feature>
<keyword evidence="2" id="KW-1133">Transmembrane helix</keyword>
<keyword evidence="5" id="KW-1185">Reference proteome</keyword>
<evidence type="ECO:0000256" key="1">
    <source>
        <dbReference type="ARBA" id="ARBA00023157"/>
    </source>
</evidence>
<dbReference type="SUPFAM" id="SSF49742">
    <property type="entry name" value="PHM/PNGase F"/>
    <property type="match status" value="1"/>
</dbReference>
<evidence type="ECO:0000256" key="2">
    <source>
        <dbReference type="SAM" id="Phobius"/>
    </source>
</evidence>